<gene>
    <name evidence="1" type="ORF">J2X78_001369</name>
</gene>
<accession>A0ACC6KUB4</accession>
<proteinExistence type="predicted"/>
<sequence length="600" mass="67119">MKFNRSIYIALIMAGAFLAGCKKDFLQRDPQSDITDNVFFSNVNDLVTYTNGLYVELPSPVDDMNTDNVATHNVSVETDQLVRGAITPDNYDTWDTNGAKNWTKDDWKKLRAVNYMLDNVSKVTGNQLDIDHYVGIARFFRAFFYFDKIKKYSDVPWYSSALSSEDQDLYKGRDTRAFVADKVLEDLQFAVDHIKATGTNTRVTKWAALSLLSRFALYEGTFRKYHSELNLSNDYTRFLNIAADASTKIINEGGFSITGSSVADYSLLFNSSVLAGNKEIILWKDYDASLDVGNSSALVLNFNFALSKSLMDTYLNTDGTPFTNFTKPFTQLFDNRDPRMKATINYPGWVQPGNTAPYRLNPTMGGYGQIKFYPATSALNAGYAKQYNDLPVFRLAEILLINAEAKAELGTITQNDLNNTVNKLRARVGMPNMNIGAGLDPVLAAQYPNVTGSNVNVLLEIRRERRVELAGEGLRFDDLMRWKVGKLLQNNQQGMYIPALGAYDVTGDGVEDIAVLASPSDEAPIAGLPGAVKSGLAKYYLKDAAGKDNTFYLSGGNSGYVVFTRDRVQPRTFIEPQYYYRPIPRQQTLLNPNLKQIFGW</sequence>
<keyword evidence="2" id="KW-1185">Reference proteome</keyword>
<evidence type="ECO:0000313" key="1">
    <source>
        <dbReference type="EMBL" id="MDR6782817.1"/>
    </source>
</evidence>
<name>A0ACC6KUB4_9SPHI</name>
<reference evidence="1" key="1">
    <citation type="submission" date="2023-07" db="EMBL/GenBank/DDBJ databases">
        <title>Sorghum-associated microbial communities from plants grown in Nebraska, USA.</title>
        <authorList>
            <person name="Schachtman D."/>
        </authorList>
    </citation>
    <scope>NUCLEOTIDE SEQUENCE</scope>
    <source>
        <strain evidence="1">2697</strain>
    </source>
</reference>
<organism evidence="1 2">
    <name type="scientific">Pedobacter africanus</name>
    <dbReference type="NCBI Taxonomy" id="151894"/>
    <lineage>
        <taxon>Bacteria</taxon>
        <taxon>Pseudomonadati</taxon>
        <taxon>Bacteroidota</taxon>
        <taxon>Sphingobacteriia</taxon>
        <taxon>Sphingobacteriales</taxon>
        <taxon>Sphingobacteriaceae</taxon>
        <taxon>Pedobacter</taxon>
    </lineage>
</organism>
<comment type="caution">
    <text evidence="1">The sequence shown here is derived from an EMBL/GenBank/DDBJ whole genome shotgun (WGS) entry which is preliminary data.</text>
</comment>
<dbReference type="EMBL" id="JAVDTF010000001">
    <property type="protein sequence ID" value="MDR6782817.1"/>
    <property type="molecule type" value="Genomic_DNA"/>
</dbReference>
<evidence type="ECO:0000313" key="2">
    <source>
        <dbReference type="Proteomes" id="UP001246858"/>
    </source>
</evidence>
<dbReference type="Proteomes" id="UP001246858">
    <property type="component" value="Unassembled WGS sequence"/>
</dbReference>
<protein>
    <submittedName>
        <fullName evidence="1">Uncharacterized protein</fullName>
    </submittedName>
</protein>